<gene>
    <name evidence="1" type="ORF">CWB74_05895</name>
</gene>
<reference evidence="1 2" key="1">
    <citation type="submission" date="2017-12" db="EMBL/GenBank/DDBJ databases">
        <authorList>
            <person name="Paulsen S."/>
            <person name="Gram L.K."/>
        </authorList>
    </citation>
    <scope>NUCLEOTIDE SEQUENCE [LARGE SCALE GENOMIC DNA]</scope>
    <source>
        <strain evidence="1 2">S1607</strain>
    </source>
</reference>
<dbReference type="RefSeq" id="WP_045962469.1">
    <property type="nucleotide sequence ID" value="NZ_JXXW01000010.1"/>
</dbReference>
<dbReference type="EMBL" id="PNEL01000014">
    <property type="protein sequence ID" value="TMN79705.1"/>
    <property type="molecule type" value="Genomic_DNA"/>
</dbReference>
<protein>
    <submittedName>
        <fullName evidence="1">Uncharacterized protein</fullName>
    </submittedName>
</protein>
<sequence>MTKADLQVQRINAPISALLNQLVNLGFTVTDSQDQDTVQLLKNYVLDNNTSFILVLDPKPSTTAKERCPTVINTKSKLSELLQKGKFEFAQCQLFLPHSTLTMIATNECTLLKHVSLPEQNKTSVLLYHTPYLLTDSGRFDSETITELQALSQNGQLKFITVETTKDTAELIWERQ</sequence>
<accession>A0AAQ2ISK4</accession>
<proteinExistence type="predicted"/>
<evidence type="ECO:0000313" key="2">
    <source>
        <dbReference type="Proteomes" id="UP000305423"/>
    </source>
</evidence>
<comment type="caution">
    <text evidence="1">The sequence shown here is derived from an EMBL/GenBank/DDBJ whole genome shotgun (WGS) entry which is preliminary data.</text>
</comment>
<reference evidence="2" key="2">
    <citation type="submission" date="2019-06" db="EMBL/GenBank/DDBJ databases">
        <title>Co-occurence of chitin degradation, pigmentation and bioactivity in marine Pseudoalteromonas.</title>
        <authorList>
            <person name="Sonnenschein E.C."/>
            <person name="Bech P.K."/>
        </authorList>
    </citation>
    <scope>NUCLEOTIDE SEQUENCE [LARGE SCALE GENOMIC DNA]</scope>
    <source>
        <strain evidence="2">S1607</strain>
    </source>
</reference>
<name>A0AAQ2ISK4_PSEO7</name>
<evidence type="ECO:0000313" key="1">
    <source>
        <dbReference type="EMBL" id="TMN79705.1"/>
    </source>
</evidence>
<dbReference type="AlphaFoldDB" id="A0AAQ2ISK4"/>
<organism evidence="1 2">
    <name type="scientific">Pseudoalteromonas piscicida</name>
    <dbReference type="NCBI Taxonomy" id="43662"/>
    <lineage>
        <taxon>Bacteria</taxon>
        <taxon>Pseudomonadati</taxon>
        <taxon>Pseudomonadota</taxon>
        <taxon>Gammaproteobacteria</taxon>
        <taxon>Alteromonadales</taxon>
        <taxon>Pseudoalteromonadaceae</taxon>
        <taxon>Pseudoalteromonas</taxon>
    </lineage>
</organism>
<dbReference type="Proteomes" id="UP000305423">
    <property type="component" value="Unassembled WGS sequence"/>
</dbReference>